<name>A0ABQ8WSI7_PENCH</name>
<evidence type="ECO:0000256" key="1">
    <source>
        <dbReference type="SAM" id="MobiDB-lite"/>
    </source>
</evidence>
<dbReference type="EMBL" id="JAPVEB010000002">
    <property type="protein sequence ID" value="KAJ5275711.1"/>
    <property type="molecule type" value="Genomic_DNA"/>
</dbReference>
<protein>
    <submittedName>
        <fullName evidence="2">Uncharacterized protein</fullName>
    </submittedName>
</protein>
<organism evidence="2 3">
    <name type="scientific">Penicillium chrysogenum</name>
    <name type="common">Penicillium notatum</name>
    <dbReference type="NCBI Taxonomy" id="5076"/>
    <lineage>
        <taxon>Eukaryota</taxon>
        <taxon>Fungi</taxon>
        <taxon>Dikarya</taxon>
        <taxon>Ascomycota</taxon>
        <taxon>Pezizomycotina</taxon>
        <taxon>Eurotiomycetes</taxon>
        <taxon>Eurotiomycetidae</taxon>
        <taxon>Eurotiales</taxon>
        <taxon>Aspergillaceae</taxon>
        <taxon>Penicillium</taxon>
        <taxon>Penicillium chrysogenum species complex</taxon>
    </lineage>
</organism>
<keyword evidence="3" id="KW-1185">Reference proteome</keyword>
<sequence>MELRPDTFVGRHAGSESSEDLQSPLGHLRVLLQHVPWAFGVPEGDHDKGQTDRGLDNMGDAPGDIVG</sequence>
<evidence type="ECO:0000313" key="2">
    <source>
        <dbReference type="EMBL" id="KAJ5275711.1"/>
    </source>
</evidence>
<proteinExistence type="predicted"/>
<gene>
    <name evidence="2" type="ORF">N7505_004256</name>
</gene>
<feature type="region of interest" description="Disordered" evidence="1">
    <location>
        <begin position="41"/>
        <end position="67"/>
    </location>
</feature>
<feature type="compositionally biased region" description="Basic and acidic residues" evidence="1">
    <location>
        <begin position="43"/>
        <end position="55"/>
    </location>
</feature>
<evidence type="ECO:0000313" key="3">
    <source>
        <dbReference type="Proteomes" id="UP001220256"/>
    </source>
</evidence>
<accession>A0ABQ8WSI7</accession>
<dbReference type="Proteomes" id="UP001220256">
    <property type="component" value="Unassembled WGS sequence"/>
</dbReference>
<feature type="region of interest" description="Disordered" evidence="1">
    <location>
        <begin position="1"/>
        <end position="21"/>
    </location>
</feature>
<comment type="caution">
    <text evidence="2">The sequence shown here is derived from an EMBL/GenBank/DDBJ whole genome shotgun (WGS) entry which is preliminary data.</text>
</comment>
<reference evidence="2 3" key="1">
    <citation type="journal article" date="2023" name="IMA Fungus">
        <title>Comparative genomic study of the Penicillium genus elucidates a diverse pangenome and 15 lateral gene transfer events.</title>
        <authorList>
            <person name="Petersen C."/>
            <person name="Sorensen T."/>
            <person name="Nielsen M.R."/>
            <person name="Sondergaard T.E."/>
            <person name="Sorensen J.L."/>
            <person name="Fitzpatrick D.A."/>
            <person name="Frisvad J.C."/>
            <person name="Nielsen K.L."/>
        </authorList>
    </citation>
    <scope>NUCLEOTIDE SEQUENCE [LARGE SCALE GENOMIC DNA]</scope>
    <source>
        <strain evidence="2 3">IBT 3361</strain>
    </source>
</reference>